<feature type="transmembrane region" description="Helical" evidence="13">
    <location>
        <begin position="195"/>
        <end position="214"/>
    </location>
</feature>
<dbReference type="Pfam" id="PF05485">
    <property type="entry name" value="THAP"/>
    <property type="match status" value="1"/>
</dbReference>
<evidence type="ECO:0000256" key="2">
    <source>
        <dbReference type="ARBA" id="ARBA00006177"/>
    </source>
</evidence>
<keyword evidence="13" id="KW-1133">Transmembrane helix</keyword>
<name>A0AAW2FHA9_9HYME</name>
<evidence type="ECO:0000256" key="4">
    <source>
        <dbReference type="ARBA" id="ARBA00022771"/>
    </source>
</evidence>
<evidence type="ECO:0000256" key="1">
    <source>
        <dbReference type="ARBA" id="ARBA00004642"/>
    </source>
</evidence>
<dbReference type="AlphaFoldDB" id="A0AAW2FHA9"/>
<dbReference type="GO" id="GO:0008270">
    <property type="term" value="F:zinc ion binding"/>
    <property type="evidence" value="ECO:0007669"/>
    <property type="project" value="UniProtKB-KW"/>
</dbReference>
<evidence type="ECO:0000256" key="5">
    <source>
        <dbReference type="ARBA" id="ARBA00022833"/>
    </source>
</evidence>
<evidence type="ECO:0000256" key="7">
    <source>
        <dbReference type="ARBA" id="ARBA00023054"/>
    </source>
</evidence>
<evidence type="ECO:0000256" key="12">
    <source>
        <dbReference type="PROSITE-ProRule" id="PRU00309"/>
    </source>
</evidence>
<dbReference type="Proteomes" id="UP001430953">
    <property type="component" value="Unassembled WGS sequence"/>
</dbReference>
<comment type="caution">
    <text evidence="15">The sequence shown here is derived from an EMBL/GenBank/DDBJ whole genome shotgun (WGS) entry which is preliminary data.</text>
</comment>
<proteinExistence type="inferred from homology"/>
<evidence type="ECO:0000256" key="13">
    <source>
        <dbReference type="SAM" id="Phobius"/>
    </source>
</evidence>
<comment type="similarity">
    <text evidence="2">Belongs to the THAP1 family.</text>
</comment>
<keyword evidence="3" id="KW-0479">Metal-binding</keyword>
<evidence type="ECO:0000256" key="8">
    <source>
        <dbReference type="ARBA" id="ARBA00023125"/>
    </source>
</evidence>
<evidence type="ECO:0000259" key="14">
    <source>
        <dbReference type="PROSITE" id="PS50950"/>
    </source>
</evidence>
<keyword evidence="16" id="KW-1185">Reference proteome</keyword>
<keyword evidence="10" id="KW-0539">Nucleus</keyword>
<keyword evidence="6" id="KW-0805">Transcription regulation</keyword>
<organism evidence="15 16">
    <name type="scientific">Cardiocondyla obscurior</name>
    <dbReference type="NCBI Taxonomy" id="286306"/>
    <lineage>
        <taxon>Eukaryota</taxon>
        <taxon>Metazoa</taxon>
        <taxon>Ecdysozoa</taxon>
        <taxon>Arthropoda</taxon>
        <taxon>Hexapoda</taxon>
        <taxon>Insecta</taxon>
        <taxon>Pterygota</taxon>
        <taxon>Neoptera</taxon>
        <taxon>Endopterygota</taxon>
        <taxon>Hymenoptera</taxon>
        <taxon>Apocrita</taxon>
        <taxon>Aculeata</taxon>
        <taxon>Formicoidea</taxon>
        <taxon>Formicidae</taxon>
        <taxon>Myrmicinae</taxon>
        <taxon>Cardiocondyla</taxon>
    </lineage>
</organism>
<reference evidence="15 16" key="1">
    <citation type="submission" date="2023-03" db="EMBL/GenBank/DDBJ databases">
        <title>High recombination rates correlate with genetic variation in Cardiocondyla obscurior ants.</title>
        <authorList>
            <person name="Errbii M."/>
        </authorList>
    </citation>
    <scope>NUCLEOTIDE SEQUENCE [LARGE SCALE GENOMIC DNA]</scope>
    <source>
        <strain evidence="15">Alpha-2009</strain>
        <tissue evidence="15">Whole body</tissue>
    </source>
</reference>
<keyword evidence="4 12" id="KW-0863">Zinc-finger</keyword>
<dbReference type="GO" id="GO:0005654">
    <property type="term" value="C:nucleoplasm"/>
    <property type="evidence" value="ECO:0007669"/>
    <property type="project" value="UniProtKB-SubCell"/>
</dbReference>
<keyword evidence="8 12" id="KW-0238">DNA-binding</keyword>
<evidence type="ECO:0000256" key="9">
    <source>
        <dbReference type="ARBA" id="ARBA00023163"/>
    </source>
</evidence>
<keyword evidence="5" id="KW-0862">Zinc</keyword>
<dbReference type="PROSITE" id="PS50950">
    <property type="entry name" value="ZF_THAP"/>
    <property type="match status" value="1"/>
</dbReference>
<evidence type="ECO:0000256" key="11">
    <source>
        <dbReference type="ARBA" id="ARBA00023306"/>
    </source>
</evidence>
<dbReference type="EMBL" id="JADYXP020000011">
    <property type="protein sequence ID" value="KAL0114843.1"/>
    <property type="molecule type" value="Genomic_DNA"/>
</dbReference>
<evidence type="ECO:0000313" key="16">
    <source>
        <dbReference type="Proteomes" id="UP001430953"/>
    </source>
</evidence>
<evidence type="ECO:0000256" key="10">
    <source>
        <dbReference type="ARBA" id="ARBA00023242"/>
    </source>
</evidence>
<dbReference type="PANTHER" id="PTHR46600">
    <property type="entry name" value="THAP DOMAIN-CONTAINING"/>
    <property type="match status" value="1"/>
</dbReference>
<evidence type="ECO:0000256" key="6">
    <source>
        <dbReference type="ARBA" id="ARBA00023015"/>
    </source>
</evidence>
<dbReference type="InterPro" id="IPR006612">
    <property type="entry name" value="THAP_Znf"/>
</dbReference>
<accession>A0AAW2FHA9</accession>
<dbReference type="SUPFAM" id="SSF57716">
    <property type="entry name" value="Glucocorticoid receptor-like (DNA-binding domain)"/>
    <property type="match status" value="1"/>
</dbReference>
<keyword evidence="7" id="KW-0175">Coiled coil</keyword>
<evidence type="ECO:0000313" key="15">
    <source>
        <dbReference type="EMBL" id="KAL0114843.1"/>
    </source>
</evidence>
<dbReference type="InterPro" id="IPR026516">
    <property type="entry name" value="THAP1/10"/>
</dbReference>
<keyword evidence="13" id="KW-0472">Membrane</keyword>
<evidence type="ECO:0000256" key="3">
    <source>
        <dbReference type="ARBA" id="ARBA00022723"/>
    </source>
</evidence>
<dbReference type="SMART" id="SM00980">
    <property type="entry name" value="THAP"/>
    <property type="match status" value="1"/>
</dbReference>
<keyword evidence="13" id="KW-0812">Transmembrane</keyword>
<sequence>MVRACCVPGCTSEKLIPRHKLPKDVMKAETWLKAIRRDELIGLPNKDLDGLRICALHFSDDMIFIDRSRRCFKENAYPSMHISFQNSSTNNTNTTISTISTIAASSSSISFNTPENVEANERFVPTSEEIKIREIKKKHEECCKELRKCKKTIYKKRKIIKKQQQKLKKKKNKWEDLTSRLPTFQKFYRNDDRQFTTFITGMLLIFFKATAYKFKFYQTFNIK</sequence>
<protein>
    <recommendedName>
        <fullName evidence="14">THAP-type domain-containing protein</fullName>
    </recommendedName>
</protein>
<dbReference type="GO" id="GO:0043565">
    <property type="term" value="F:sequence-specific DNA binding"/>
    <property type="evidence" value="ECO:0007669"/>
    <property type="project" value="InterPro"/>
</dbReference>
<keyword evidence="11" id="KW-0131">Cell cycle</keyword>
<keyword evidence="9" id="KW-0804">Transcription</keyword>
<dbReference type="PANTHER" id="PTHR46600:SF1">
    <property type="entry name" value="THAP DOMAIN-CONTAINING PROTEIN 1"/>
    <property type="match status" value="1"/>
</dbReference>
<gene>
    <name evidence="15" type="ORF">PUN28_011887</name>
</gene>
<feature type="domain" description="THAP-type" evidence="14">
    <location>
        <begin position="1"/>
        <end position="81"/>
    </location>
</feature>
<comment type="subcellular location">
    <subcellularLocation>
        <location evidence="1">Nucleus</location>
        <location evidence="1">Nucleoplasm</location>
    </subcellularLocation>
</comment>